<dbReference type="EMBL" id="JBHSFH010000015">
    <property type="protein sequence ID" value="MFC4497543.1"/>
    <property type="molecule type" value="Genomic_DNA"/>
</dbReference>
<dbReference type="Proteomes" id="UP001595997">
    <property type="component" value="Unassembled WGS sequence"/>
</dbReference>
<comment type="caution">
    <text evidence="2">The sequence shown here is derived from an EMBL/GenBank/DDBJ whole genome shotgun (WGS) entry which is preliminary data.</text>
</comment>
<sequence>MQNLTQNLTQDLPLSRPHDRLRSTSAEPESMDELRSDCARMAPHWTGPISPSATPSWGASHPARRVGQASSAGRNGTAGSYGTPQGVRVPASSARLLDGMSEYGLW</sequence>
<gene>
    <name evidence="2" type="ORF">ACFPA8_25775</name>
</gene>
<feature type="compositionally biased region" description="Polar residues" evidence="1">
    <location>
        <begin position="68"/>
        <end position="83"/>
    </location>
</feature>
<accession>A0ABV9ACB9</accession>
<organism evidence="2 3">
    <name type="scientific">Streptomyces ovatisporus</name>
    <dbReference type="NCBI Taxonomy" id="1128682"/>
    <lineage>
        <taxon>Bacteria</taxon>
        <taxon>Bacillati</taxon>
        <taxon>Actinomycetota</taxon>
        <taxon>Actinomycetes</taxon>
        <taxon>Kitasatosporales</taxon>
        <taxon>Streptomycetaceae</taxon>
        <taxon>Streptomyces</taxon>
    </lineage>
</organism>
<evidence type="ECO:0000256" key="1">
    <source>
        <dbReference type="SAM" id="MobiDB-lite"/>
    </source>
</evidence>
<reference evidence="3" key="1">
    <citation type="journal article" date="2019" name="Int. J. Syst. Evol. Microbiol.">
        <title>The Global Catalogue of Microorganisms (GCM) 10K type strain sequencing project: providing services to taxonomists for standard genome sequencing and annotation.</title>
        <authorList>
            <consortium name="The Broad Institute Genomics Platform"/>
            <consortium name="The Broad Institute Genome Sequencing Center for Infectious Disease"/>
            <person name="Wu L."/>
            <person name="Ma J."/>
        </authorList>
    </citation>
    <scope>NUCLEOTIDE SEQUENCE [LARGE SCALE GENOMIC DNA]</scope>
    <source>
        <strain evidence="3">CGMCC 4.7357</strain>
    </source>
</reference>
<feature type="region of interest" description="Disordered" evidence="1">
    <location>
        <begin position="1"/>
        <end position="88"/>
    </location>
</feature>
<dbReference type="RefSeq" id="WP_386452295.1">
    <property type="nucleotide sequence ID" value="NZ_JBHSFH010000015.1"/>
</dbReference>
<evidence type="ECO:0000313" key="2">
    <source>
        <dbReference type="EMBL" id="MFC4497543.1"/>
    </source>
</evidence>
<feature type="compositionally biased region" description="Polar residues" evidence="1">
    <location>
        <begin position="1"/>
        <end position="12"/>
    </location>
</feature>
<name>A0ABV9ACB9_9ACTN</name>
<proteinExistence type="predicted"/>
<protein>
    <submittedName>
        <fullName evidence="2">Uncharacterized protein</fullName>
    </submittedName>
</protein>
<keyword evidence="3" id="KW-1185">Reference proteome</keyword>
<evidence type="ECO:0000313" key="3">
    <source>
        <dbReference type="Proteomes" id="UP001595997"/>
    </source>
</evidence>